<evidence type="ECO:0000313" key="4">
    <source>
        <dbReference type="Proteomes" id="UP000285286"/>
    </source>
</evidence>
<dbReference type="InterPro" id="IPR009739">
    <property type="entry name" value="LprI-like_N"/>
</dbReference>
<evidence type="ECO:0000313" key="3">
    <source>
        <dbReference type="EMBL" id="ROL76013.1"/>
    </source>
</evidence>
<feature type="domain" description="Lysozyme inhibitor LprI-like N-terminal" evidence="2">
    <location>
        <begin position="26"/>
        <end position="126"/>
    </location>
</feature>
<keyword evidence="1" id="KW-0732">Signal</keyword>
<dbReference type="RefSeq" id="WP_123565297.1">
    <property type="nucleotide sequence ID" value="NZ_MOAM01000013.1"/>
</dbReference>
<dbReference type="AlphaFoldDB" id="A0A423DV06"/>
<name>A0A423DV06_9PSED</name>
<protein>
    <recommendedName>
        <fullName evidence="2">Lysozyme inhibitor LprI-like N-terminal domain-containing protein</fullName>
    </recommendedName>
</protein>
<sequence length="135" mass="15027">MRTMVGLALVLLAFGAHAEDDESTPCDNVDTDQQSYACAQYSRTAAERELNAAFDDLLQRIGEQYEGQQAKVDELSKRLGDAQTIWKQLRDADCKVETFDQQPGKAFDAALNTCIAQRSDDRSEYLQSLGLQNSD</sequence>
<evidence type="ECO:0000256" key="1">
    <source>
        <dbReference type="SAM" id="SignalP"/>
    </source>
</evidence>
<dbReference type="Proteomes" id="UP000285286">
    <property type="component" value="Unassembled WGS sequence"/>
</dbReference>
<accession>A0A423DV06</accession>
<dbReference type="EMBL" id="MOAM01000013">
    <property type="protein sequence ID" value="ROL76013.1"/>
    <property type="molecule type" value="Genomic_DNA"/>
</dbReference>
<organism evidence="3 4">
    <name type="scientific">Pseudomonas vranovensis</name>
    <dbReference type="NCBI Taxonomy" id="321661"/>
    <lineage>
        <taxon>Bacteria</taxon>
        <taxon>Pseudomonadati</taxon>
        <taxon>Pseudomonadota</taxon>
        <taxon>Gammaproteobacteria</taxon>
        <taxon>Pseudomonadales</taxon>
        <taxon>Pseudomonadaceae</taxon>
        <taxon>Pseudomonas</taxon>
    </lineage>
</organism>
<proteinExistence type="predicted"/>
<evidence type="ECO:0000259" key="2">
    <source>
        <dbReference type="Pfam" id="PF07007"/>
    </source>
</evidence>
<dbReference type="Gene3D" id="1.20.1270.180">
    <property type="match status" value="1"/>
</dbReference>
<feature type="signal peptide" evidence="1">
    <location>
        <begin position="1"/>
        <end position="18"/>
    </location>
</feature>
<feature type="chain" id="PRO_5019016276" description="Lysozyme inhibitor LprI-like N-terminal domain-containing protein" evidence="1">
    <location>
        <begin position="19"/>
        <end position="135"/>
    </location>
</feature>
<gene>
    <name evidence="3" type="ORF">BHU25_07360</name>
</gene>
<reference evidence="3 4" key="1">
    <citation type="submission" date="2016-10" db="EMBL/GenBank/DDBJ databases">
        <title>Comparative genome analysis of multiple Pseudomonas spp. focuses on biocontrol and plant growth promoting traits.</title>
        <authorList>
            <person name="Tao X.-Y."/>
            <person name="Taylor C.G."/>
        </authorList>
    </citation>
    <scope>NUCLEOTIDE SEQUENCE [LARGE SCALE GENOMIC DNA]</scope>
    <source>
        <strain evidence="3 4">15D11</strain>
    </source>
</reference>
<dbReference type="Pfam" id="PF07007">
    <property type="entry name" value="LprI"/>
    <property type="match status" value="1"/>
</dbReference>
<keyword evidence="4" id="KW-1185">Reference proteome</keyword>
<comment type="caution">
    <text evidence="3">The sequence shown here is derived from an EMBL/GenBank/DDBJ whole genome shotgun (WGS) entry which is preliminary data.</text>
</comment>